<feature type="region of interest" description="Disordered" evidence="1">
    <location>
        <begin position="1"/>
        <end position="23"/>
    </location>
</feature>
<comment type="caution">
    <text evidence="3">The sequence shown here is derived from an EMBL/GenBank/DDBJ whole genome shotgun (WGS) entry which is preliminary data.</text>
</comment>
<feature type="transmembrane region" description="Helical" evidence="2">
    <location>
        <begin position="21"/>
        <end position="40"/>
    </location>
</feature>
<evidence type="ECO:0000313" key="4">
    <source>
        <dbReference type="Proteomes" id="UP001500390"/>
    </source>
</evidence>
<keyword evidence="4" id="KW-1185">Reference proteome</keyword>
<keyword evidence="2" id="KW-0812">Transmembrane</keyword>
<dbReference type="EMBL" id="BAABFX010000020">
    <property type="protein sequence ID" value="GAA4392768.1"/>
    <property type="molecule type" value="Genomic_DNA"/>
</dbReference>
<proteinExistence type="predicted"/>
<keyword evidence="2" id="KW-1133">Transmembrane helix</keyword>
<accession>A0ABP8JLU5</accession>
<evidence type="ECO:0000313" key="3">
    <source>
        <dbReference type="EMBL" id="GAA4392768.1"/>
    </source>
</evidence>
<sequence length="112" mass="11256">MSTETTRSGQTPQLSTSMPTSASAVSSYPALTGFALLAAHPDGAPPSTSTPWALLITVAALLSGAWVAVWAPSARGRRLSTNTVGATQPVHAVPAAHCDHCAPSGPSEPPPS</sequence>
<dbReference type="Proteomes" id="UP001500390">
    <property type="component" value="Unassembled WGS sequence"/>
</dbReference>
<organism evidence="3 4">
    <name type="scientific">Ornithinibacter aureus</name>
    <dbReference type="NCBI Taxonomy" id="622664"/>
    <lineage>
        <taxon>Bacteria</taxon>
        <taxon>Bacillati</taxon>
        <taxon>Actinomycetota</taxon>
        <taxon>Actinomycetes</taxon>
        <taxon>Micrococcales</taxon>
        <taxon>Intrasporangiaceae</taxon>
        <taxon>Ornithinibacter</taxon>
    </lineage>
</organism>
<protein>
    <submittedName>
        <fullName evidence="3">Uncharacterized protein</fullName>
    </submittedName>
</protein>
<name>A0ABP8JLU5_9MICO</name>
<evidence type="ECO:0000256" key="1">
    <source>
        <dbReference type="SAM" id="MobiDB-lite"/>
    </source>
</evidence>
<feature type="transmembrane region" description="Helical" evidence="2">
    <location>
        <begin position="52"/>
        <end position="71"/>
    </location>
</feature>
<evidence type="ECO:0000256" key="2">
    <source>
        <dbReference type="SAM" id="Phobius"/>
    </source>
</evidence>
<reference evidence="4" key="1">
    <citation type="journal article" date="2019" name="Int. J. Syst. Evol. Microbiol.">
        <title>The Global Catalogue of Microorganisms (GCM) 10K type strain sequencing project: providing services to taxonomists for standard genome sequencing and annotation.</title>
        <authorList>
            <consortium name="The Broad Institute Genomics Platform"/>
            <consortium name="The Broad Institute Genome Sequencing Center for Infectious Disease"/>
            <person name="Wu L."/>
            <person name="Ma J."/>
        </authorList>
    </citation>
    <scope>NUCLEOTIDE SEQUENCE [LARGE SCALE GENOMIC DNA]</scope>
    <source>
        <strain evidence="4">JCM 17738</strain>
    </source>
</reference>
<keyword evidence="2" id="KW-0472">Membrane</keyword>
<gene>
    <name evidence="3" type="ORF">GCM10023153_12150</name>
</gene>